<name>A0A2M7RN62_9BACT</name>
<dbReference type="InterPro" id="IPR027417">
    <property type="entry name" value="P-loop_NTPase"/>
</dbReference>
<dbReference type="Pfam" id="PF13635">
    <property type="entry name" value="DUF4143"/>
    <property type="match status" value="1"/>
</dbReference>
<evidence type="ECO:0000313" key="4">
    <source>
        <dbReference type="Proteomes" id="UP000229371"/>
    </source>
</evidence>
<evidence type="ECO:0008006" key="5">
    <source>
        <dbReference type="Google" id="ProtNLM"/>
    </source>
</evidence>
<dbReference type="Proteomes" id="UP000229371">
    <property type="component" value="Unassembled WGS sequence"/>
</dbReference>
<sequence length="347" mass="41918">MFQKIISWLKEKEIFIILGPRQSGKTTLFSMIQEYLLQKKKVKYNSIFSFSFEDLETRRQFNQNPKEFVESRIKDKKGRLWWFLDEYHWIKQGGQKLKFLYDFYPQIKFFITGSSSLEITFKTGKYLVGRSLYFHLFPLSFSEFLKFKDPIIFNSYNKSRNFLWNFILGKKKIPLLENSIYEENFYKFFEEYLTFGGYPEIIKKKNKELKKAVLNSIINTYLEREIRELLLIEDLDSYRKLLQLFSSQVGQITNYNQLSSDSSLYFKLVKKHLNILEETFVIKRVYLFFKNFSSEIRKNPKIYFYDTGIRNSLIENFGNLFLRTDKGGLVENFIFQEFQKQNKVLEK</sequence>
<evidence type="ECO:0000259" key="2">
    <source>
        <dbReference type="Pfam" id="PF13635"/>
    </source>
</evidence>
<evidence type="ECO:0000313" key="3">
    <source>
        <dbReference type="EMBL" id="PIZ00762.1"/>
    </source>
</evidence>
<dbReference type="PANTHER" id="PTHR43566">
    <property type="entry name" value="CONSERVED PROTEIN"/>
    <property type="match status" value="1"/>
</dbReference>
<organism evidence="3 4">
    <name type="scientific">bacterium (Candidatus Gribaldobacteria) CG_4_10_14_0_8_um_filter_33_9</name>
    <dbReference type="NCBI Taxonomy" id="2014266"/>
    <lineage>
        <taxon>Bacteria</taxon>
        <taxon>Candidatus Gribaldobacteria</taxon>
    </lineage>
</organism>
<accession>A0A2M7RN62</accession>
<evidence type="ECO:0000259" key="1">
    <source>
        <dbReference type="Pfam" id="PF13173"/>
    </source>
</evidence>
<dbReference type="Pfam" id="PF13173">
    <property type="entry name" value="AAA_14"/>
    <property type="match status" value="1"/>
</dbReference>
<dbReference type="SUPFAM" id="SSF52540">
    <property type="entry name" value="P-loop containing nucleoside triphosphate hydrolases"/>
    <property type="match status" value="1"/>
</dbReference>
<dbReference type="EMBL" id="PFMI01000044">
    <property type="protein sequence ID" value="PIZ00762.1"/>
    <property type="molecule type" value="Genomic_DNA"/>
</dbReference>
<proteinExistence type="predicted"/>
<gene>
    <name evidence="3" type="ORF">COY61_01675</name>
</gene>
<feature type="domain" description="AAA" evidence="1">
    <location>
        <begin position="12"/>
        <end position="145"/>
    </location>
</feature>
<dbReference type="InterPro" id="IPR025420">
    <property type="entry name" value="DUF4143"/>
</dbReference>
<protein>
    <recommendedName>
        <fullName evidence="5">AAA domain-containing protein</fullName>
    </recommendedName>
</protein>
<comment type="caution">
    <text evidence="3">The sequence shown here is derived from an EMBL/GenBank/DDBJ whole genome shotgun (WGS) entry which is preliminary data.</text>
</comment>
<dbReference type="AlphaFoldDB" id="A0A2M7RN62"/>
<dbReference type="InterPro" id="IPR041682">
    <property type="entry name" value="AAA_14"/>
</dbReference>
<reference evidence="4" key="1">
    <citation type="submission" date="2017-09" db="EMBL/GenBank/DDBJ databases">
        <title>Depth-based differentiation of microbial function through sediment-hosted aquifers and enrichment of novel symbionts in the deep terrestrial subsurface.</title>
        <authorList>
            <person name="Probst A.J."/>
            <person name="Ladd B."/>
            <person name="Jarett J.K."/>
            <person name="Geller-Mcgrath D.E."/>
            <person name="Sieber C.M.K."/>
            <person name="Emerson J.B."/>
            <person name="Anantharaman K."/>
            <person name="Thomas B.C."/>
            <person name="Malmstrom R."/>
            <person name="Stieglmeier M."/>
            <person name="Klingl A."/>
            <person name="Woyke T."/>
            <person name="Ryan C.M."/>
            <person name="Banfield J.F."/>
        </authorList>
    </citation>
    <scope>NUCLEOTIDE SEQUENCE [LARGE SCALE GENOMIC DNA]</scope>
</reference>
<feature type="domain" description="DUF4143" evidence="2">
    <location>
        <begin position="223"/>
        <end position="344"/>
    </location>
</feature>
<dbReference type="PANTHER" id="PTHR43566:SF1">
    <property type="entry name" value="AAA+ ATPASE DOMAIN-CONTAINING PROTEIN"/>
    <property type="match status" value="1"/>
</dbReference>